<evidence type="ECO:0000313" key="1">
    <source>
        <dbReference type="EMBL" id="XDV10765.1"/>
    </source>
</evidence>
<evidence type="ECO:0008006" key="2">
    <source>
        <dbReference type="Google" id="ProtNLM"/>
    </source>
</evidence>
<gene>
    <name evidence="1" type="ORF">AB8S08_06180</name>
</gene>
<dbReference type="AlphaFoldDB" id="A0AB39XBA4"/>
<protein>
    <recommendedName>
        <fullName evidence="2">DUF4375 domain-containing protein</fullName>
    </recommendedName>
</protein>
<reference evidence="1" key="1">
    <citation type="submission" date="2024-07" db="EMBL/GenBank/DDBJ databases">
        <title>Whole genome sequence of bacterial strains from algal surface.</title>
        <authorList>
            <person name="Kumar P."/>
        </authorList>
    </citation>
    <scope>NUCLEOTIDE SEQUENCE</scope>
    <source>
        <strain evidence="1">PP-1MA</strain>
    </source>
</reference>
<dbReference type="EMBL" id="CP165718">
    <property type="protein sequence ID" value="XDV10765.1"/>
    <property type="molecule type" value="Genomic_DNA"/>
</dbReference>
<proteinExistence type="predicted"/>
<organism evidence="1">
    <name type="scientific">Pseudidiomarina sp. PP-1MA</name>
    <dbReference type="NCBI Taxonomy" id="3237706"/>
    <lineage>
        <taxon>Bacteria</taxon>
        <taxon>Pseudomonadati</taxon>
        <taxon>Pseudomonadota</taxon>
        <taxon>Gammaproteobacteria</taxon>
        <taxon>Alteromonadales</taxon>
        <taxon>Idiomarinaceae</taxon>
        <taxon>Pseudidiomarina</taxon>
    </lineage>
</organism>
<name>A0AB39XBA4_9GAMM</name>
<accession>A0AB39XBA4</accession>
<dbReference type="RefSeq" id="WP_369744142.1">
    <property type="nucleotide sequence ID" value="NZ_CP165718.1"/>
</dbReference>
<sequence length="194" mass="21871">MITNEQFEESAVPHSWFLVADNLHEQAVNVRQREGLSKLTHYSDGEEQWQIDVSSRASFLLAGFAMENALKGLLVYSNPQWIENGKLNARLKSHSLEQLAVELIGTGLVDLSHILDSLKALEDGLESWARYPCGLNKGDTRPERPMTDALWSEYCNAMSELGGIYKQLLANYWKGSHAFHGKYTIEGDWLGNTE</sequence>